<dbReference type="RefSeq" id="WP_307202368.1">
    <property type="nucleotide sequence ID" value="NZ_JAUTAN010000001.1"/>
</dbReference>
<feature type="region of interest" description="Disordered" evidence="1">
    <location>
        <begin position="323"/>
        <end position="365"/>
    </location>
</feature>
<dbReference type="AlphaFoldDB" id="A0AAJ1U1S8"/>
<sequence>MARRDLLAVEEPLVVGLHAGHRTGVREHGRGDADRGARDRSAGLATRVLDPARRELRDRVGGDDPPRHVPAQVDRAAVRLLGADRDEGQAVAGGVGQREAGHGRAGRDLVDDELEGQLQLLAVDDHHGDVLVVTRRGAGGRRDRRTVGRAEVAVEAPAPVVPVLLRHGDDAGVEGHALLPGAVERDVDGLAGRELLLEGLARDLEPRVHRGVDLVVGELRARRLDHAAADAELLDRDRVGLTVDEHVVAVAAVDVAVAGLVLGVPAGLGLHVGLGRQPQAVVGARGGVVELERDPAERRDVGQEELVGELLRQVVHRQVVDVGDRQPDGFGLGRPDQREPAGGKSCGAGDDDAGPDDGAHGSPST</sequence>
<evidence type="ECO:0000313" key="3">
    <source>
        <dbReference type="Proteomes" id="UP001239215"/>
    </source>
</evidence>
<evidence type="ECO:0000313" key="2">
    <source>
        <dbReference type="EMBL" id="MDQ1105794.1"/>
    </source>
</evidence>
<reference evidence="2" key="1">
    <citation type="submission" date="2023-07" db="EMBL/GenBank/DDBJ databases">
        <title>Functional and genomic diversity of the sorghum phyllosphere microbiome.</title>
        <authorList>
            <person name="Shade A."/>
        </authorList>
    </citation>
    <scope>NUCLEOTIDE SEQUENCE</scope>
    <source>
        <strain evidence="2">SORGH_AS_1067</strain>
    </source>
</reference>
<name>A0AAJ1U1S8_9ACTN</name>
<comment type="caution">
    <text evidence="2">The sequence shown here is derived from an EMBL/GenBank/DDBJ whole genome shotgun (WGS) entry which is preliminary data.</text>
</comment>
<protein>
    <submittedName>
        <fullName evidence="2">Uncharacterized protein</fullName>
    </submittedName>
</protein>
<dbReference type="EMBL" id="JAUTAN010000001">
    <property type="protein sequence ID" value="MDQ1105794.1"/>
    <property type="molecule type" value="Genomic_DNA"/>
</dbReference>
<dbReference type="Proteomes" id="UP001239215">
    <property type="component" value="Unassembled WGS sequence"/>
</dbReference>
<gene>
    <name evidence="2" type="ORF">QE405_003078</name>
</gene>
<proteinExistence type="predicted"/>
<organism evidence="2 3">
    <name type="scientific">Nocardioides zeae</name>
    <dbReference type="NCBI Taxonomy" id="1457234"/>
    <lineage>
        <taxon>Bacteria</taxon>
        <taxon>Bacillati</taxon>
        <taxon>Actinomycetota</taxon>
        <taxon>Actinomycetes</taxon>
        <taxon>Propionibacteriales</taxon>
        <taxon>Nocardioidaceae</taxon>
        <taxon>Nocardioides</taxon>
    </lineage>
</organism>
<evidence type="ECO:0000256" key="1">
    <source>
        <dbReference type="SAM" id="MobiDB-lite"/>
    </source>
</evidence>
<accession>A0AAJ1U1S8</accession>